<dbReference type="AlphaFoldDB" id="A0A9P5SLB4"/>
<dbReference type="Gene3D" id="3.30.60.210">
    <property type="entry name" value="Stc1 domain"/>
    <property type="match status" value="1"/>
</dbReference>
<accession>A0A9P5SLB4</accession>
<dbReference type="Pfam" id="PF12898">
    <property type="entry name" value="Stc1"/>
    <property type="match status" value="1"/>
</dbReference>
<name>A0A9P5SLB4_9FUNG</name>
<dbReference type="InterPro" id="IPR024630">
    <property type="entry name" value="Stc1"/>
</dbReference>
<keyword evidence="3" id="KW-1185">Reference proteome</keyword>
<reference evidence="2" key="1">
    <citation type="journal article" date="2020" name="Fungal Divers.">
        <title>Resolving the Mortierellaceae phylogeny through synthesis of multi-gene phylogenetics and phylogenomics.</title>
        <authorList>
            <person name="Vandepol N."/>
            <person name="Liber J."/>
            <person name="Desiro A."/>
            <person name="Na H."/>
            <person name="Kennedy M."/>
            <person name="Barry K."/>
            <person name="Grigoriev I.V."/>
            <person name="Miller A.N."/>
            <person name="O'Donnell K."/>
            <person name="Stajich J.E."/>
            <person name="Bonito G."/>
        </authorList>
    </citation>
    <scope>NUCLEOTIDE SEQUENCE</scope>
    <source>
        <strain evidence="2">NVP1</strain>
    </source>
</reference>
<dbReference type="Proteomes" id="UP000696485">
    <property type="component" value="Unassembled WGS sequence"/>
</dbReference>
<dbReference type="InterPro" id="IPR043069">
    <property type="entry name" value="Stc1_sf"/>
</dbReference>
<evidence type="ECO:0000259" key="1">
    <source>
        <dbReference type="Pfam" id="PF12898"/>
    </source>
</evidence>
<evidence type="ECO:0000313" key="2">
    <source>
        <dbReference type="EMBL" id="KAF9332803.1"/>
    </source>
</evidence>
<protein>
    <recommendedName>
        <fullName evidence="1">Stc1 domain-containing protein</fullName>
    </recommendedName>
</protein>
<feature type="domain" description="Stc1" evidence="1">
    <location>
        <begin position="29"/>
        <end position="104"/>
    </location>
</feature>
<comment type="caution">
    <text evidence="2">The sequence shown here is derived from an EMBL/GenBank/DDBJ whole genome shotgun (WGS) entry which is preliminary data.</text>
</comment>
<gene>
    <name evidence="2" type="ORF">BG006_004301</name>
</gene>
<dbReference type="EMBL" id="JAAAUY010000238">
    <property type="protein sequence ID" value="KAF9332803.1"/>
    <property type="molecule type" value="Genomic_DNA"/>
</dbReference>
<evidence type="ECO:0000313" key="3">
    <source>
        <dbReference type="Proteomes" id="UP000696485"/>
    </source>
</evidence>
<sequence>MSTSRAAYPANNRQIPEHLRVNGTSTIYCYGCNQSKPRPAFSESQLKKAATRSSAKPHHVLCKSCTPVQNTSLKCVRCNKVRPMECYSKTQRKLQERATCVDCRKFIDDDDSEDDLDIEDDPEYYHGDIRDVL</sequence>
<organism evidence="2 3">
    <name type="scientific">Podila minutissima</name>
    <dbReference type="NCBI Taxonomy" id="64525"/>
    <lineage>
        <taxon>Eukaryota</taxon>
        <taxon>Fungi</taxon>
        <taxon>Fungi incertae sedis</taxon>
        <taxon>Mucoromycota</taxon>
        <taxon>Mortierellomycotina</taxon>
        <taxon>Mortierellomycetes</taxon>
        <taxon>Mortierellales</taxon>
        <taxon>Mortierellaceae</taxon>
        <taxon>Podila</taxon>
    </lineage>
</organism>
<proteinExistence type="predicted"/>